<evidence type="ECO:0000256" key="5">
    <source>
        <dbReference type="ARBA" id="ARBA00022553"/>
    </source>
</evidence>
<dbReference type="PANTHER" id="PTHR42878:SF7">
    <property type="entry name" value="SENSOR HISTIDINE KINASE GLRK"/>
    <property type="match status" value="1"/>
</dbReference>
<dbReference type="PIRSF" id="PIRSF037532">
    <property type="entry name" value="STHK_NtrY"/>
    <property type="match status" value="1"/>
</dbReference>
<dbReference type="Gene3D" id="3.30.565.10">
    <property type="entry name" value="Histidine kinase-like ATPase, C-terminal domain"/>
    <property type="match status" value="1"/>
</dbReference>
<protein>
    <recommendedName>
        <fullName evidence="3">histidine kinase</fullName>
        <ecNumber evidence="3">2.7.13.3</ecNumber>
    </recommendedName>
</protein>
<evidence type="ECO:0000313" key="18">
    <source>
        <dbReference type="EMBL" id="ACV67844.1"/>
    </source>
</evidence>
<dbReference type="STRING" id="485915.Dret_0547"/>
<dbReference type="Pfam" id="PF00672">
    <property type="entry name" value="HAMP"/>
    <property type="match status" value="1"/>
</dbReference>
<dbReference type="SUPFAM" id="SSF55874">
    <property type="entry name" value="ATPase domain of HSP90 chaperone/DNA topoisomerase II/histidine kinase"/>
    <property type="match status" value="1"/>
</dbReference>
<feature type="domain" description="HAMP" evidence="17">
    <location>
        <begin position="318"/>
        <end position="370"/>
    </location>
</feature>
<evidence type="ECO:0000256" key="10">
    <source>
        <dbReference type="ARBA" id="ARBA00022840"/>
    </source>
</evidence>
<dbReference type="CDD" id="cd00082">
    <property type="entry name" value="HisKA"/>
    <property type="match status" value="1"/>
</dbReference>
<evidence type="ECO:0000256" key="4">
    <source>
        <dbReference type="ARBA" id="ARBA00022475"/>
    </source>
</evidence>
<evidence type="ECO:0000256" key="12">
    <source>
        <dbReference type="ARBA" id="ARBA00023012"/>
    </source>
</evidence>
<dbReference type="InterPro" id="IPR005467">
    <property type="entry name" value="His_kinase_dom"/>
</dbReference>
<dbReference type="GO" id="GO:0007234">
    <property type="term" value="P:osmosensory signaling via phosphorelay pathway"/>
    <property type="evidence" value="ECO:0007669"/>
    <property type="project" value="TreeGrafter"/>
</dbReference>
<dbReference type="OrthoDB" id="9781147at2"/>
<keyword evidence="5" id="KW-0597">Phosphoprotein</keyword>
<dbReference type="EC" id="2.7.13.3" evidence="3"/>
<dbReference type="InterPro" id="IPR017232">
    <property type="entry name" value="NtrY"/>
</dbReference>
<organism evidence="18 19">
    <name type="scientific">Desulfohalobium retbaense (strain ATCC 49708 / DSM 5692 / JCM 16813 / HR100)</name>
    <dbReference type="NCBI Taxonomy" id="485915"/>
    <lineage>
        <taxon>Bacteria</taxon>
        <taxon>Pseudomonadati</taxon>
        <taxon>Thermodesulfobacteriota</taxon>
        <taxon>Desulfovibrionia</taxon>
        <taxon>Desulfovibrionales</taxon>
        <taxon>Desulfohalobiaceae</taxon>
        <taxon>Desulfohalobium</taxon>
    </lineage>
</organism>
<evidence type="ECO:0000313" key="19">
    <source>
        <dbReference type="Proteomes" id="UP000001052"/>
    </source>
</evidence>
<feature type="domain" description="Histidine kinase" evidence="15">
    <location>
        <begin position="520"/>
        <end position="731"/>
    </location>
</feature>
<evidence type="ECO:0000256" key="7">
    <source>
        <dbReference type="ARBA" id="ARBA00022692"/>
    </source>
</evidence>
<proteinExistence type="predicted"/>
<dbReference type="RefSeq" id="WP_015751002.1">
    <property type="nucleotide sequence ID" value="NC_013223.1"/>
</dbReference>
<dbReference type="Pfam" id="PF19312">
    <property type="entry name" value="NtrY_N"/>
    <property type="match status" value="1"/>
</dbReference>
<dbReference type="Gene3D" id="1.10.287.130">
    <property type="match status" value="1"/>
</dbReference>
<feature type="transmembrane region" description="Helical" evidence="14">
    <location>
        <begin position="23"/>
        <end position="43"/>
    </location>
</feature>
<evidence type="ECO:0000259" key="16">
    <source>
        <dbReference type="PROSITE" id="PS50112"/>
    </source>
</evidence>
<sequence length="731" mass="82700">MAQDPIRISGPDTRERRRRQRELLLAAGAVGLIVLLTWIELQFFGVNSYLFLAFFNLNLILLLLILFLVLRNGVKLLLERRRRVLGARLRTRLVLAFMSLSLIPTILMFLVAVRFVQTSVDFWFKSQIESSLDQAVKVGQGYYRQMQNQLETQGVFILESIRRREFAWGGEGMDDFLKFKRHEYGLSLVGVLQDDLQQQNWHGSENWEQSWSAFEDSVDWETLRQNPRFWSGMRPGPEADLVVGIVPVDEAKTGFLVVGRSMEKGLLRQLDNIIQGMDEYKQLKTLKFPLKVALYLILAVMTLLILLGAMWFGFRLAKEISAPVQALAVGTQRIARGDLSVRLEDQSSDEIGLLVQSFNKMAGDLEQSQDRLRLANDRLARQNRELEERGRYMEAVLNNITAGVISLDSHGQINTVNAAAETILGTAAEQLVGQNPLELLQGEQAELVQEMLSQLTQAPHSQWQRQLDLELGGQVRKLLVNAVVLQTGEGERAGLVAVFEDVTELDKMQRMAAWREVARRIAHEIKNPLTPIKLSAQRLQRKFGDQVQDGVFTQSTELIIRQVEHLQQMVSEFSAFAKLPEVHPKRDEITPLVQEVVALFRQSHNTIQWTVEEQDETPPFRFDREAIKRVLMNLLTNAAEALQGGNGSTVDISVDCDVSSGWVRLQIADNGPGLSPEERSRLFEPYFSRKKGGTGLGLTIVKSLVNDHHGYVRIKPNSPHGSVFVVELPLV</sequence>
<dbReference type="NCBIfam" id="TIGR00229">
    <property type="entry name" value="sensory_box"/>
    <property type="match status" value="1"/>
</dbReference>
<dbReference type="InterPro" id="IPR000014">
    <property type="entry name" value="PAS"/>
</dbReference>
<dbReference type="AlphaFoldDB" id="C8WYS8"/>
<dbReference type="GO" id="GO:0030295">
    <property type="term" value="F:protein kinase activator activity"/>
    <property type="evidence" value="ECO:0007669"/>
    <property type="project" value="TreeGrafter"/>
</dbReference>
<dbReference type="InterPro" id="IPR035965">
    <property type="entry name" value="PAS-like_dom_sf"/>
</dbReference>
<evidence type="ECO:0000256" key="3">
    <source>
        <dbReference type="ARBA" id="ARBA00012438"/>
    </source>
</evidence>
<dbReference type="InterPro" id="IPR036097">
    <property type="entry name" value="HisK_dim/P_sf"/>
</dbReference>
<dbReference type="PANTHER" id="PTHR42878">
    <property type="entry name" value="TWO-COMPONENT HISTIDINE KINASE"/>
    <property type="match status" value="1"/>
</dbReference>
<dbReference type="PROSITE" id="PS50109">
    <property type="entry name" value="HIS_KIN"/>
    <property type="match status" value="1"/>
</dbReference>
<keyword evidence="11 14" id="KW-1133">Transmembrane helix</keyword>
<dbReference type="eggNOG" id="COG5000">
    <property type="taxonomic scope" value="Bacteria"/>
</dbReference>
<evidence type="ECO:0000256" key="9">
    <source>
        <dbReference type="ARBA" id="ARBA00022777"/>
    </source>
</evidence>
<dbReference type="GO" id="GO:0000156">
    <property type="term" value="F:phosphorelay response regulator activity"/>
    <property type="evidence" value="ECO:0007669"/>
    <property type="project" value="TreeGrafter"/>
</dbReference>
<feature type="domain" description="PAS" evidence="16">
    <location>
        <begin position="389"/>
        <end position="459"/>
    </location>
</feature>
<comment type="catalytic activity">
    <reaction evidence="1">
        <text>ATP + protein L-histidine = ADP + protein N-phospho-L-histidine.</text>
        <dbReference type="EC" id="2.7.13.3"/>
    </reaction>
</comment>
<reference evidence="18 19" key="2">
    <citation type="journal article" date="2010" name="Stand. Genomic Sci.">
        <title>Complete genome sequence of Desulfohalobium retbaense type strain (HR(100)).</title>
        <authorList>
            <person name="Spring S."/>
            <person name="Nolan M."/>
            <person name="Lapidus A."/>
            <person name="Glavina Del Rio T."/>
            <person name="Copeland A."/>
            <person name="Tice H."/>
            <person name="Cheng J.F."/>
            <person name="Lucas S."/>
            <person name="Land M."/>
            <person name="Chen F."/>
            <person name="Bruce D."/>
            <person name="Goodwin L."/>
            <person name="Pitluck S."/>
            <person name="Ivanova N."/>
            <person name="Mavromatis K."/>
            <person name="Mikhailova N."/>
            <person name="Pati A."/>
            <person name="Chen A."/>
            <person name="Palaniappan K."/>
            <person name="Hauser L."/>
            <person name="Chang Y.J."/>
            <person name="Jeffries C.D."/>
            <person name="Munk C."/>
            <person name="Kiss H."/>
            <person name="Chain P."/>
            <person name="Han C."/>
            <person name="Brettin T."/>
            <person name="Detter J.C."/>
            <person name="Schuler E."/>
            <person name="Goker M."/>
            <person name="Rohde M."/>
            <person name="Bristow J."/>
            <person name="Eisen J.A."/>
            <person name="Markowitz V."/>
            <person name="Hugenholtz P."/>
            <person name="Kyrpides N.C."/>
            <person name="Klenk H.P."/>
        </authorList>
    </citation>
    <scope>NUCLEOTIDE SEQUENCE [LARGE SCALE GENOMIC DNA]</scope>
    <source>
        <strain evidence="18 19">DSM 5692</strain>
    </source>
</reference>
<dbReference type="SUPFAM" id="SSF47384">
    <property type="entry name" value="Homodimeric domain of signal transducing histidine kinase"/>
    <property type="match status" value="1"/>
</dbReference>
<keyword evidence="7 14" id="KW-0812">Transmembrane</keyword>
<dbReference type="Gene3D" id="3.30.450.20">
    <property type="entry name" value="PAS domain"/>
    <property type="match status" value="1"/>
</dbReference>
<evidence type="ECO:0000256" key="13">
    <source>
        <dbReference type="ARBA" id="ARBA00023136"/>
    </source>
</evidence>
<dbReference type="SUPFAM" id="SSF55785">
    <property type="entry name" value="PYP-like sensor domain (PAS domain)"/>
    <property type="match status" value="1"/>
</dbReference>
<evidence type="ECO:0000256" key="8">
    <source>
        <dbReference type="ARBA" id="ARBA00022741"/>
    </source>
</evidence>
<keyword evidence="6" id="KW-0808">Transferase</keyword>
<comment type="subcellular location">
    <subcellularLocation>
        <location evidence="2">Cell membrane</location>
        <topology evidence="2">Multi-pass membrane protein</topology>
    </subcellularLocation>
</comment>
<evidence type="ECO:0000259" key="17">
    <source>
        <dbReference type="PROSITE" id="PS50885"/>
    </source>
</evidence>
<dbReference type="PROSITE" id="PS50112">
    <property type="entry name" value="PAS"/>
    <property type="match status" value="1"/>
</dbReference>
<evidence type="ECO:0000256" key="14">
    <source>
        <dbReference type="SAM" id="Phobius"/>
    </source>
</evidence>
<evidence type="ECO:0000256" key="11">
    <source>
        <dbReference type="ARBA" id="ARBA00022989"/>
    </source>
</evidence>
<dbReference type="KEGG" id="drt:Dret_0547"/>
<dbReference type="GO" id="GO:0000155">
    <property type="term" value="F:phosphorelay sensor kinase activity"/>
    <property type="evidence" value="ECO:0007669"/>
    <property type="project" value="InterPro"/>
</dbReference>
<dbReference type="SMART" id="SM00091">
    <property type="entry name" value="PAS"/>
    <property type="match status" value="1"/>
</dbReference>
<dbReference type="SMART" id="SM00388">
    <property type="entry name" value="HisKA"/>
    <property type="match status" value="1"/>
</dbReference>
<dbReference type="GO" id="GO:0006355">
    <property type="term" value="P:regulation of DNA-templated transcription"/>
    <property type="evidence" value="ECO:0007669"/>
    <property type="project" value="InterPro"/>
</dbReference>
<accession>C8WYS8</accession>
<dbReference type="CDD" id="cd06225">
    <property type="entry name" value="HAMP"/>
    <property type="match status" value="1"/>
</dbReference>
<dbReference type="SMART" id="SM00304">
    <property type="entry name" value="HAMP"/>
    <property type="match status" value="1"/>
</dbReference>
<dbReference type="PROSITE" id="PS50885">
    <property type="entry name" value="HAMP"/>
    <property type="match status" value="1"/>
</dbReference>
<dbReference type="InterPro" id="IPR013767">
    <property type="entry name" value="PAS_fold"/>
</dbReference>
<dbReference type="Gene3D" id="6.10.340.10">
    <property type="match status" value="1"/>
</dbReference>
<keyword evidence="10" id="KW-0067">ATP-binding</keyword>
<keyword evidence="12" id="KW-0902">Two-component regulatory system</keyword>
<dbReference type="SUPFAM" id="SSF158472">
    <property type="entry name" value="HAMP domain-like"/>
    <property type="match status" value="1"/>
</dbReference>
<evidence type="ECO:0000256" key="2">
    <source>
        <dbReference type="ARBA" id="ARBA00004651"/>
    </source>
</evidence>
<dbReference type="InterPro" id="IPR003660">
    <property type="entry name" value="HAMP_dom"/>
</dbReference>
<feature type="transmembrane region" description="Helical" evidence="14">
    <location>
        <begin position="49"/>
        <end position="70"/>
    </location>
</feature>
<dbReference type="EMBL" id="CP001734">
    <property type="protein sequence ID" value="ACV67844.1"/>
    <property type="molecule type" value="Genomic_DNA"/>
</dbReference>
<feature type="transmembrane region" description="Helical" evidence="14">
    <location>
        <begin position="91"/>
        <end position="116"/>
    </location>
</feature>
<name>C8WYS8_DESRD</name>
<dbReference type="PRINTS" id="PR00344">
    <property type="entry name" value="BCTRLSENSOR"/>
</dbReference>
<dbReference type="InterPro" id="IPR036890">
    <property type="entry name" value="HATPase_C_sf"/>
</dbReference>
<dbReference type="InterPro" id="IPR004358">
    <property type="entry name" value="Sig_transdc_His_kin-like_C"/>
</dbReference>
<keyword evidence="4" id="KW-1003">Cell membrane</keyword>
<dbReference type="CDD" id="cd00130">
    <property type="entry name" value="PAS"/>
    <property type="match status" value="1"/>
</dbReference>
<feature type="transmembrane region" description="Helical" evidence="14">
    <location>
        <begin position="292"/>
        <end position="314"/>
    </location>
</feature>
<dbReference type="Pfam" id="PF00512">
    <property type="entry name" value="HisKA"/>
    <property type="match status" value="1"/>
</dbReference>
<keyword evidence="9 18" id="KW-0418">Kinase</keyword>
<dbReference type="InterPro" id="IPR003594">
    <property type="entry name" value="HATPase_dom"/>
</dbReference>
<dbReference type="InterPro" id="IPR050351">
    <property type="entry name" value="BphY/WalK/GraS-like"/>
</dbReference>
<keyword evidence="19" id="KW-1185">Reference proteome</keyword>
<dbReference type="Proteomes" id="UP000001052">
    <property type="component" value="Chromosome"/>
</dbReference>
<evidence type="ECO:0000256" key="6">
    <source>
        <dbReference type="ARBA" id="ARBA00022679"/>
    </source>
</evidence>
<dbReference type="Pfam" id="PF00989">
    <property type="entry name" value="PAS"/>
    <property type="match status" value="1"/>
</dbReference>
<dbReference type="InterPro" id="IPR045671">
    <property type="entry name" value="NtrY-like_N"/>
</dbReference>
<dbReference type="Pfam" id="PF02518">
    <property type="entry name" value="HATPase_c"/>
    <property type="match status" value="1"/>
</dbReference>
<dbReference type="GO" id="GO:0005886">
    <property type="term" value="C:plasma membrane"/>
    <property type="evidence" value="ECO:0007669"/>
    <property type="project" value="UniProtKB-SubCell"/>
</dbReference>
<dbReference type="GO" id="GO:0005524">
    <property type="term" value="F:ATP binding"/>
    <property type="evidence" value="ECO:0007669"/>
    <property type="project" value="UniProtKB-KW"/>
</dbReference>
<evidence type="ECO:0000259" key="15">
    <source>
        <dbReference type="PROSITE" id="PS50109"/>
    </source>
</evidence>
<dbReference type="InterPro" id="IPR003661">
    <property type="entry name" value="HisK_dim/P_dom"/>
</dbReference>
<dbReference type="SMART" id="SM00387">
    <property type="entry name" value="HATPase_c"/>
    <property type="match status" value="1"/>
</dbReference>
<reference evidence="19" key="1">
    <citation type="submission" date="2009-09" db="EMBL/GenBank/DDBJ databases">
        <title>The complete chromosome of Desulfohalobium retbaense DSM 5692.</title>
        <authorList>
            <consortium name="US DOE Joint Genome Institute (JGI-PGF)"/>
            <person name="Lucas S."/>
            <person name="Copeland A."/>
            <person name="Lapidus A."/>
            <person name="Glavina del Rio T."/>
            <person name="Dalin E."/>
            <person name="Tice H."/>
            <person name="Bruce D."/>
            <person name="Goodwin L."/>
            <person name="Pitluck S."/>
            <person name="Kyrpides N."/>
            <person name="Mavromatis K."/>
            <person name="Ivanova N."/>
            <person name="Mikhailova N."/>
            <person name="Munk A.C."/>
            <person name="Brettin T."/>
            <person name="Detter J.C."/>
            <person name="Han C."/>
            <person name="Tapia R."/>
            <person name="Larimer F."/>
            <person name="Land M."/>
            <person name="Hauser L."/>
            <person name="Markowitz V."/>
            <person name="Cheng J.-F."/>
            <person name="Hugenholtz P."/>
            <person name="Woyke T."/>
            <person name="Wu D."/>
            <person name="Spring S."/>
            <person name="Klenk H.-P."/>
            <person name="Eisen J.A."/>
        </authorList>
    </citation>
    <scope>NUCLEOTIDE SEQUENCE [LARGE SCALE GENOMIC DNA]</scope>
    <source>
        <strain evidence="19">DSM 5692</strain>
    </source>
</reference>
<keyword evidence="8" id="KW-0547">Nucleotide-binding</keyword>
<dbReference type="HOGENOM" id="CLU_019564_1_0_7"/>
<evidence type="ECO:0000256" key="1">
    <source>
        <dbReference type="ARBA" id="ARBA00000085"/>
    </source>
</evidence>
<gene>
    <name evidence="18" type="ordered locus">Dret_0547</name>
</gene>
<keyword evidence="13 14" id="KW-0472">Membrane</keyword>